<proteinExistence type="predicted"/>
<accession>A0A815UDQ7</accession>
<feature type="region of interest" description="Disordered" evidence="1">
    <location>
        <begin position="69"/>
        <end position="108"/>
    </location>
</feature>
<evidence type="ECO:0000313" key="3">
    <source>
        <dbReference type="EMBL" id="CAF3960570.1"/>
    </source>
</evidence>
<evidence type="ECO:0000256" key="1">
    <source>
        <dbReference type="SAM" id="MobiDB-lite"/>
    </source>
</evidence>
<dbReference type="EMBL" id="CAJOBH010003653">
    <property type="protein sequence ID" value="CAF3960570.1"/>
    <property type="molecule type" value="Genomic_DNA"/>
</dbReference>
<comment type="caution">
    <text evidence="2">The sequence shown here is derived from an EMBL/GenBank/DDBJ whole genome shotgun (WGS) entry which is preliminary data.</text>
</comment>
<protein>
    <submittedName>
        <fullName evidence="2">Uncharacterized protein</fullName>
    </submittedName>
</protein>
<dbReference type="Proteomes" id="UP000663855">
    <property type="component" value="Unassembled WGS sequence"/>
</dbReference>
<feature type="region of interest" description="Disordered" evidence="1">
    <location>
        <begin position="1"/>
        <end position="20"/>
    </location>
</feature>
<name>A0A815UDQ7_9BILA</name>
<dbReference type="EMBL" id="CAJNOV010013249">
    <property type="protein sequence ID" value="CAF1516244.1"/>
    <property type="molecule type" value="Genomic_DNA"/>
</dbReference>
<evidence type="ECO:0000313" key="4">
    <source>
        <dbReference type="Proteomes" id="UP000663855"/>
    </source>
</evidence>
<dbReference type="AlphaFoldDB" id="A0A815UDQ7"/>
<gene>
    <name evidence="3" type="ORF">BYL167_LOCUS11519</name>
    <name evidence="2" type="ORF">CJN711_LOCUS28126</name>
</gene>
<sequence>MSSVEVNSVGDLHPHHNELNDSALNEQTFCLYNKTKSVQYPNEYESSSHTPKGNRKEAYYYDIEVDEHPSKLGQSKQEAAKPASETTTTTSYFNTNHQSKIKSNDSSTWFHREVPRQTFPPFRITLHDNNRYPTTELSVIK</sequence>
<evidence type="ECO:0000313" key="2">
    <source>
        <dbReference type="EMBL" id="CAF1516244.1"/>
    </source>
</evidence>
<reference evidence="2" key="1">
    <citation type="submission" date="2021-02" db="EMBL/GenBank/DDBJ databases">
        <authorList>
            <person name="Nowell W R."/>
        </authorList>
    </citation>
    <scope>NUCLEOTIDE SEQUENCE</scope>
</reference>
<dbReference type="Proteomes" id="UP000681967">
    <property type="component" value="Unassembled WGS sequence"/>
</dbReference>
<organism evidence="2 4">
    <name type="scientific">Rotaria magnacalcarata</name>
    <dbReference type="NCBI Taxonomy" id="392030"/>
    <lineage>
        <taxon>Eukaryota</taxon>
        <taxon>Metazoa</taxon>
        <taxon>Spiralia</taxon>
        <taxon>Gnathifera</taxon>
        <taxon>Rotifera</taxon>
        <taxon>Eurotatoria</taxon>
        <taxon>Bdelloidea</taxon>
        <taxon>Philodinida</taxon>
        <taxon>Philodinidae</taxon>
        <taxon>Rotaria</taxon>
    </lineage>
</organism>